<accession>A0A2K0TT63</accession>
<dbReference type="EMBL" id="MTYH01000002">
    <property type="protein sequence ID" value="PNP48719.1"/>
    <property type="molecule type" value="Genomic_DNA"/>
</dbReference>
<feature type="compositionally biased region" description="Polar residues" evidence="1">
    <location>
        <begin position="15"/>
        <end position="29"/>
    </location>
</feature>
<evidence type="ECO:0000313" key="3">
    <source>
        <dbReference type="Proteomes" id="UP000236546"/>
    </source>
</evidence>
<protein>
    <submittedName>
        <fullName evidence="2">Uncharacterized protein</fullName>
    </submittedName>
</protein>
<dbReference type="OrthoDB" id="5124663at2759"/>
<sequence length="248" mass="27994">MKSTSQHLRPLVLRQQLSPSSSNTRSFASFTIRPPGQTSKPTQKSPFVQQKPKSKQKILLRDTIRRFIPEEAKKFIRPTGTLCTTPETAAFFVKHNIEPDNGAARRFTAGPAIQNATKAYNAVVAFSPRHIVHPHDLRFFDPRGHPLAAARREKYLRKSREEPLWIMVTSAGAASTVVRVMTQRRLKSAIYRYLEDLGFPNGVGEHKEIRGTVWITLYDPVKASKLPPEPFAEAIARALRSNCAQPMR</sequence>
<feature type="region of interest" description="Disordered" evidence="1">
    <location>
        <begin position="1"/>
        <end position="55"/>
    </location>
</feature>
<reference evidence="2 3" key="1">
    <citation type="submission" date="2017-02" db="EMBL/GenBank/DDBJ databases">
        <title>Genomes of Trichoderma spp. with biocontrol activity.</title>
        <authorList>
            <person name="Gardiner D."/>
            <person name="Kazan K."/>
            <person name="Vos C."/>
            <person name="Harvey P."/>
        </authorList>
    </citation>
    <scope>NUCLEOTIDE SEQUENCE [LARGE SCALE GENOMIC DNA]</scope>
    <source>
        <strain evidence="2 3">A5MH</strain>
    </source>
</reference>
<proteinExistence type="predicted"/>
<evidence type="ECO:0000313" key="2">
    <source>
        <dbReference type="EMBL" id="PNP48719.1"/>
    </source>
</evidence>
<dbReference type="AlphaFoldDB" id="A0A2K0TT63"/>
<comment type="caution">
    <text evidence="2">The sequence shown here is derived from an EMBL/GenBank/DDBJ whole genome shotgun (WGS) entry which is preliminary data.</text>
</comment>
<dbReference type="Proteomes" id="UP000236546">
    <property type="component" value="Unassembled WGS sequence"/>
</dbReference>
<organism evidence="2 3">
    <name type="scientific">Trichoderma gamsii</name>
    <dbReference type="NCBI Taxonomy" id="398673"/>
    <lineage>
        <taxon>Eukaryota</taxon>
        <taxon>Fungi</taxon>
        <taxon>Dikarya</taxon>
        <taxon>Ascomycota</taxon>
        <taxon>Pezizomycotina</taxon>
        <taxon>Sordariomycetes</taxon>
        <taxon>Hypocreomycetidae</taxon>
        <taxon>Hypocreales</taxon>
        <taxon>Hypocreaceae</taxon>
        <taxon>Trichoderma</taxon>
    </lineage>
</organism>
<feature type="compositionally biased region" description="Polar residues" evidence="1">
    <location>
        <begin position="36"/>
        <end position="48"/>
    </location>
</feature>
<evidence type="ECO:0000256" key="1">
    <source>
        <dbReference type="SAM" id="MobiDB-lite"/>
    </source>
</evidence>
<gene>
    <name evidence="2" type="ORF">TGAMA5MH_00173</name>
</gene>
<name>A0A2K0TT63_9HYPO</name>